<dbReference type="NCBIfam" id="TIGR01494">
    <property type="entry name" value="ATPase_P-type"/>
    <property type="match status" value="2"/>
</dbReference>
<dbReference type="GO" id="GO:1902600">
    <property type="term" value="P:proton transmembrane transport"/>
    <property type="evidence" value="ECO:0007669"/>
    <property type="project" value="TreeGrafter"/>
</dbReference>
<evidence type="ECO:0000256" key="8">
    <source>
        <dbReference type="ARBA" id="ARBA00023065"/>
    </source>
</evidence>
<dbReference type="InterPro" id="IPR044492">
    <property type="entry name" value="P_typ_ATPase_HD_dom"/>
</dbReference>
<evidence type="ECO:0000256" key="7">
    <source>
        <dbReference type="ARBA" id="ARBA00022989"/>
    </source>
</evidence>
<evidence type="ECO:0000256" key="1">
    <source>
        <dbReference type="ARBA" id="ARBA00004651"/>
    </source>
</evidence>
<dbReference type="Pfam" id="PF00690">
    <property type="entry name" value="Cation_ATPase_N"/>
    <property type="match status" value="1"/>
</dbReference>
<keyword evidence="2" id="KW-1003">Cell membrane</keyword>
<dbReference type="FunFam" id="3.40.50.1000:FF:000083">
    <property type="entry name" value="Sodium/potassium-transporting ATPase subunit alpha"/>
    <property type="match status" value="1"/>
</dbReference>
<organism evidence="14 15">
    <name type="scientific">Blepharisma stoltei</name>
    <dbReference type="NCBI Taxonomy" id="1481888"/>
    <lineage>
        <taxon>Eukaryota</taxon>
        <taxon>Sar</taxon>
        <taxon>Alveolata</taxon>
        <taxon>Ciliophora</taxon>
        <taxon>Postciliodesmatophora</taxon>
        <taxon>Heterotrichea</taxon>
        <taxon>Heterotrichida</taxon>
        <taxon>Blepharismidae</taxon>
        <taxon>Blepharisma</taxon>
    </lineage>
</organism>
<dbReference type="GO" id="GO:0030007">
    <property type="term" value="P:intracellular potassium ion homeostasis"/>
    <property type="evidence" value="ECO:0007669"/>
    <property type="project" value="TreeGrafter"/>
</dbReference>
<keyword evidence="6" id="KW-1278">Translocase</keyword>
<dbReference type="GO" id="GO:0016887">
    <property type="term" value="F:ATP hydrolysis activity"/>
    <property type="evidence" value="ECO:0007669"/>
    <property type="project" value="InterPro"/>
</dbReference>
<dbReference type="PROSITE" id="PS00154">
    <property type="entry name" value="ATPASE_E1_E2"/>
    <property type="match status" value="1"/>
</dbReference>
<evidence type="ECO:0000256" key="4">
    <source>
        <dbReference type="ARBA" id="ARBA00022741"/>
    </source>
</evidence>
<dbReference type="InterPro" id="IPR059000">
    <property type="entry name" value="ATPase_P-type_domA"/>
</dbReference>
<dbReference type="InterPro" id="IPR018303">
    <property type="entry name" value="ATPase_P-typ_P_site"/>
</dbReference>
<dbReference type="InterPro" id="IPR036412">
    <property type="entry name" value="HAD-like_sf"/>
</dbReference>
<name>A0AAU9JL34_9CILI</name>
<dbReference type="SFLD" id="SFLDF00027">
    <property type="entry name" value="p-type_atpase"/>
    <property type="match status" value="1"/>
</dbReference>
<dbReference type="GO" id="GO:0005886">
    <property type="term" value="C:plasma membrane"/>
    <property type="evidence" value="ECO:0007669"/>
    <property type="project" value="UniProtKB-SubCell"/>
</dbReference>
<dbReference type="InterPro" id="IPR023214">
    <property type="entry name" value="HAD_sf"/>
</dbReference>
<feature type="domain" description="Cation-transporting P-type ATPase N-terminal" evidence="13">
    <location>
        <begin position="67"/>
        <end position="141"/>
    </location>
</feature>
<dbReference type="SUPFAM" id="SSF81653">
    <property type="entry name" value="Calcium ATPase, transduction domain A"/>
    <property type="match status" value="1"/>
</dbReference>
<dbReference type="PRINTS" id="PR00119">
    <property type="entry name" value="CATATPASE"/>
</dbReference>
<keyword evidence="9 12" id="KW-0472">Membrane</keyword>
<dbReference type="GO" id="GO:0005391">
    <property type="term" value="F:P-type sodium:potassium-exchanging transporter activity"/>
    <property type="evidence" value="ECO:0007669"/>
    <property type="project" value="TreeGrafter"/>
</dbReference>
<dbReference type="SMART" id="SM00831">
    <property type="entry name" value="Cation_ATPase_N"/>
    <property type="match status" value="1"/>
</dbReference>
<evidence type="ECO:0000256" key="12">
    <source>
        <dbReference type="SAM" id="Phobius"/>
    </source>
</evidence>
<dbReference type="Gene3D" id="3.40.50.1000">
    <property type="entry name" value="HAD superfamily/HAD-like"/>
    <property type="match status" value="1"/>
</dbReference>
<dbReference type="InterPro" id="IPR006068">
    <property type="entry name" value="ATPase_P-typ_cation-transptr_C"/>
</dbReference>
<feature type="region of interest" description="Disordered" evidence="11">
    <location>
        <begin position="30"/>
        <end position="51"/>
    </location>
</feature>
<feature type="transmembrane region" description="Helical" evidence="12">
    <location>
        <begin position="1080"/>
        <end position="1098"/>
    </location>
</feature>
<dbReference type="InterPro" id="IPR001757">
    <property type="entry name" value="P_typ_ATPase"/>
</dbReference>
<evidence type="ECO:0000256" key="9">
    <source>
        <dbReference type="ARBA" id="ARBA00023136"/>
    </source>
</evidence>
<gene>
    <name evidence="14" type="ORF">BSTOLATCC_MIC39590</name>
</gene>
<evidence type="ECO:0000256" key="11">
    <source>
        <dbReference type="SAM" id="MobiDB-lite"/>
    </source>
</evidence>
<dbReference type="GO" id="GO:1990573">
    <property type="term" value="P:potassium ion import across plasma membrane"/>
    <property type="evidence" value="ECO:0007669"/>
    <property type="project" value="TreeGrafter"/>
</dbReference>
<feature type="transmembrane region" description="Helical" evidence="12">
    <location>
        <begin position="846"/>
        <end position="867"/>
    </location>
</feature>
<evidence type="ECO:0000313" key="15">
    <source>
        <dbReference type="Proteomes" id="UP001162131"/>
    </source>
</evidence>
<keyword evidence="5" id="KW-0067">ATP-binding</keyword>
<sequence length="1157" mass="130039">MSKPIRRNSSSFIISYQQIKNQIELEDQANNLTKKKDKEKEKKTETLKGKDKAGEAIKESENFRNMCEHKIPLSELIKQLETNLENGLQDAIANEKFKLFGENKLTEKSQLPWYCLFFKQMTGFFCLLLWVGSFLCFIAYGISPIDPANLYLGIVLAIVVFLSGCFSYYQESQSLAIMAGFKDMIPPTCTIIRGGSTRIFESAKLVPGDVVILKEGGRVPADLRIFEANNLKVDNSSLTGESEQQPRSEICTNEHNPLESENIAFFGTMCSSGEGKGLVIFTGNNTVMGKIAKLASSTTTEETTLGREITRFVKLISAIAIMFGVLFFSLGFLYGYSAIVNMVNGIGIIVANVPEGLLPTVTVALTLTAKRMASKNVLVKNLEAVETLGSTTCICTDKTGTLTENKMRVVNIWYDGMLRKVENYEEKETIEELGYEIADPTFLMLQKCASLNSKAQFTFEPDQKLLEDKHGNSYPKDKVEEIKINFKKNMLASSVQAWNTVGGDASEIALIKFFNPISEIEEIRKKYPVAVRKGIKGEIPFNSKNKYAVTIHEPCSWFPQEHQHDCILFMKGAPEQLWQRCTHIMNGGEEVQITEQWVKTFNEANKTFGSQGQRVLGFAFLWLDQQKYPKDYIFNPNLEDGPNFPLEGLTFIGLMALMDPPRKRVKEAVISCHEAGIKVIMVTGDQPLTAAAIARQVNIITEPKTVNELVEDGMDWDSAMEKSNALVVHGDMLSKAHTEDEELPFSQQRIALWLLKKEIVFARTSPAQKYMIVDANQKLGQIVAVTGDGVNDSPAIKKADIGIAMNIVGSDVAKDAADMLLIDDNFASIVDGVKEGRVIFDNLKKVICYIITSNIPEIVPFLTLVIFQLPLPLSTVLVLCIDLGTDVVPSISMAYEPAELDIMKRHPRNAKTDYLVTGQLIFYSYCIMGEIQCCAGFMAYFTVMYDYGFTPSILWWFALREDGTTPGAHDIYNPYLPHKGNSHVGDPEYDDKLVDYISDADGKHDLRIWFWKIGKDEWNDCRYPDMVSEITGHTICYTSEALKYAQCSFWVAIVVTQWANILNVKTRAQSLLQQGIKNKALIFGLFFETALAMLILYTPPLNVGLGTRPLAFLHWGFPAAPFFVLFIVFDEIRKWIIRATRKKNPKNRGWVDRNTYY</sequence>
<comment type="similarity">
    <text evidence="10">Belongs to the cation transport ATPase (P-type) (TC 3.A.3) family.</text>
</comment>
<dbReference type="InterPro" id="IPR004014">
    <property type="entry name" value="ATPase_P-typ_cation-transptr_N"/>
</dbReference>
<dbReference type="PRINTS" id="PR00121">
    <property type="entry name" value="NAKATPASE"/>
</dbReference>
<keyword evidence="3 12" id="KW-0812">Transmembrane</keyword>
<dbReference type="AlphaFoldDB" id="A0AAU9JL34"/>
<dbReference type="GO" id="GO:0036376">
    <property type="term" value="P:sodium ion export across plasma membrane"/>
    <property type="evidence" value="ECO:0007669"/>
    <property type="project" value="TreeGrafter"/>
</dbReference>
<feature type="transmembrane region" description="Helical" evidence="12">
    <location>
        <begin position="148"/>
        <end position="169"/>
    </location>
</feature>
<dbReference type="SUPFAM" id="SSF81665">
    <property type="entry name" value="Calcium ATPase, transmembrane domain M"/>
    <property type="match status" value="1"/>
</dbReference>
<dbReference type="SFLD" id="SFLDS00003">
    <property type="entry name" value="Haloacid_Dehalogenase"/>
    <property type="match status" value="1"/>
</dbReference>
<dbReference type="Proteomes" id="UP001162131">
    <property type="component" value="Unassembled WGS sequence"/>
</dbReference>
<dbReference type="SUPFAM" id="SSF81660">
    <property type="entry name" value="Metal cation-transporting ATPase, ATP-binding domain N"/>
    <property type="match status" value="1"/>
</dbReference>
<keyword evidence="8" id="KW-0406">Ion transport</keyword>
<protein>
    <recommendedName>
        <fullName evidence="13">Cation-transporting P-type ATPase N-terminal domain-containing protein</fullName>
    </recommendedName>
</protein>
<dbReference type="PANTHER" id="PTHR43294">
    <property type="entry name" value="SODIUM/POTASSIUM-TRANSPORTING ATPASE SUBUNIT ALPHA"/>
    <property type="match status" value="1"/>
</dbReference>
<dbReference type="SFLD" id="SFLDG00002">
    <property type="entry name" value="C1.7:_P-type_atpase_like"/>
    <property type="match status" value="1"/>
</dbReference>
<accession>A0AAU9JL34</accession>
<keyword evidence="4" id="KW-0547">Nucleotide-binding</keyword>
<evidence type="ECO:0000256" key="5">
    <source>
        <dbReference type="ARBA" id="ARBA00022840"/>
    </source>
</evidence>
<dbReference type="FunFam" id="1.20.1110.10:FF:000095">
    <property type="entry name" value="Sodium/potassium-transporting ATPase subunit alpha-1"/>
    <property type="match status" value="1"/>
</dbReference>
<dbReference type="InterPro" id="IPR023299">
    <property type="entry name" value="ATPase_P-typ_cyto_dom_N"/>
</dbReference>
<feature type="transmembrane region" description="Helical" evidence="12">
    <location>
        <begin position="124"/>
        <end position="142"/>
    </location>
</feature>
<dbReference type="GO" id="GO:0005524">
    <property type="term" value="F:ATP binding"/>
    <property type="evidence" value="ECO:0007669"/>
    <property type="project" value="UniProtKB-KW"/>
</dbReference>
<evidence type="ECO:0000259" key="13">
    <source>
        <dbReference type="SMART" id="SM00831"/>
    </source>
</evidence>
<dbReference type="Gene3D" id="1.20.1110.10">
    <property type="entry name" value="Calcium-transporting ATPase, transmembrane domain"/>
    <property type="match status" value="2"/>
</dbReference>
<dbReference type="GO" id="GO:0006883">
    <property type="term" value="P:intracellular sodium ion homeostasis"/>
    <property type="evidence" value="ECO:0007669"/>
    <property type="project" value="TreeGrafter"/>
</dbReference>
<dbReference type="InterPro" id="IPR023298">
    <property type="entry name" value="ATPase_P-typ_TM_dom_sf"/>
</dbReference>
<feature type="transmembrane region" description="Helical" evidence="12">
    <location>
        <begin position="1110"/>
        <end position="1129"/>
    </location>
</feature>
<dbReference type="InterPro" id="IPR008250">
    <property type="entry name" value="ATPase_P-typ_transduc_dom_A_sf"/>
</dbReference>
<feature type="compositionally biased region" description="Basic and acidic residues" evidence="11">
    <location>
        <begin position="34"/>
        <end position="51"/>
    </location>
</feature>
<keyword evidence="8" id="KW-0813">Transport</keyword>
<evidence type="ECO:0000313" key="14">
    <source>
        <dbReference type="EMBL" id="CAG9325804.1"/>
    </source>
</evidence>
<evidence type="ECO:0000256" key="2">
    <source>
        <dbReference type="ARBA" id="ARBA00022475"/>
    </source>
</evidence>
<comment type="subcellular location">
    <subcellularLocation>
        <location evidence="1">Cell membrane</location>
        <topology evidence="1">Multi-pass membrane protein</topology>
    </subcellularLocation>
</comment>
<dbReference type="PANTHER" id="PTHR43294:SF21">
    <property type="entry name" value="CATION TRANSPORTING ATPASE"/>
    <property type="match status" value="1"/>
</dbReference>
<keyword evidence="15" id="KW-1185">Reference proteome</keyword>
<reference evidence="14" key="1">
    <citation type="submission" date="2021-09" db="EMBL/GenBank/DDBJ databases">
        <authorList>
            <consortium name="AG Swart"/>
            <person name="Singh M."/>
            <person name="Singh A."/>
            <person name="Seah K."/>
            <person name="Emmerich C."/>
        </authorList>
    </citation>
    <scope>NUCLEOTIDE SEQUENCE</scope>
    <source>
        <strain evidence="14">ATCC30299</strain>
    </source>
</reference>
<evidence type="ECO:0000256" key="3">
    <source>
        <dbReference type="ARBA" id="ARBA00022692"/>
    </source>
</evidence>
<dbReference type="Pfam" id="PF00122">
    <property type="entry name" value="E1-E2_ATPase"/>
    <property type="match status" value="1"/>
</dbReference>
<dbReference type="Gene3D" id="2.70.150.10">
    <property type="entry name" value="Calcium-transporting ATPase, cytoplasmic transduction domain A"/>
    <property type="match status" value="1"/>
</dbReference>
<evidence type="ECO:0000256" key="10">
    <source>
        <dbReference type="ARBA" id="ARBA00038148"/>
    </source>
</evidence>
<dbReference type="Pfam" id="PF13246">
    <property type="entry name" value="Cation_ATPase"/>
    <property type="match status" value="1"/>
</dbReference>
<feature type="transmembrane region" description="Helical" evidence="12">
    <location>
        <begin position="315"/>
        <end position="336"/>
    </location>
</feature>
<dbReference type="SUPFAM" id="SSF56784">
    <property type="entry name" value="HAD-like"/>
    <property type="match status" value="1"/>
</dbReference>
<proteinExistence type="inferred from homology"/>
<evidence type="ECO:0000256" key="6">
    <source>
        <dbReference type="ARBA" id="ARBA00022967"/>
    </source>
</evidence>
<dbReference type="Gene3D" id="3.40.1110.10">
    <property type="entry name" value="Calcium-transporting ATPase, cytoplasmic domain N"/>
    <property type="match status" value="1"/>
</dbReference>
<dbReference type="FunFam" id="2.70.150.10:FF:000003">
    <property type="entry name" value="Sodium/potassium-transporting ATPase subunit alpha"/>
    <property type="match status" value="1"/>
</dbReference>
<keyword evidence="7 12" id="KW-1133">Transmembrane helix</keyword>
<feature type="transmembrane region" description="Helical" evidence="12">
    <location>
        <begin position="342"/>
        <end position="367"/>
    </location>
</feature>
<dbReference type="EMBL" id="CAJZBQ010000039">
    <property type="protein sequence ID" value="CAG9325804.1"/>
    <property type="molecule type" value="Genomic_DNA"/>
</dbReference>
<dbReference type="Pfam" id="PF00689">
    <property type="entry name" value="Cation_ATPase_C"/>
    <property type="match status" value="1"/>
</dbReference>
<dbReference type="InterPro" id="IPR050510">
    <property type="entry name" value="Cation_transp_ATPase_P-type"/>
</dbReference>
<comment type="caution">
    <text evidence="14">The sequence shown here is derived from an EMBL/GenBank/DDBJ whole genome shotgun (WGS) entry which is preliminary data.</text>
</comment>